<dbReference type="Gene3D" id="1.10.10.60">
    <property type="entry name" value="Homeodomain-like"/>
    <property type="match status" value="2"/>
</dbReference>
<dbReference type="SUPFAM" id="SSF51215">
    <property type="entry name" value="Regulatory protein AraC"/>
    <property type="match status" value="1"/>
</dbReference>
<dbReference type="Pfam" id="PF12833">
    <property type="entry name" value="HTH_18"/>
    <property type="match status" value="1"/>
</dbReference>
<evidence type="ECO:0000313" key="8">
    <source>
        <dbReference type="EMBL" id="RBP11649.1"/>
    </source>
</evidence>
<accession>A0ABX9FYI4</accession>
<evidence type="ECO:0000256" key="6">
    <source>
        <dbReference type="SAM" id="MobiDB-lite"/>
    </source>
</evidence>
<evidence type="ECO:0000313" key="9">
    <source>
        <dbReference type="Proteomes" id="UP000253201"/>
    </source>
</evidence>
<dbReference type="RefSeq" id="WP_113857920.1">
    <property type="nucleotide sequence ID" value="NZ_QNRL01000004.1"/>
</dbReference>
<proteinExistence type="predicted"/>
<dbReference type="Gene3D" id="2.60.120.280">
    <property type="entry name" value="Regulatory protein AraC"/>
    <property type="match status" value="1"/>
</dbReference>
<dbReference type="CDD" id="cd06986">
    <property type="entry name" value="cupin_MmsR-like_N"/>
    <property type="match status" value="1"/>
</dbReference>
<feature type="compositionally biased region" description="Polar residues" evidence="6">
    <location>
        <begin position="287"/>
        <end position="297"/>
    </location>
</feature>
<reference evidence="8 9" key="1">
    <citation type="submission" date="2018-06" db="EMBL/GenBank/DDBJ databases">
        <title>Genomic Encyclopedia of Type Strains, Phase IV (KMG-IV): sequencing the most valuable type-strain genomes for metagenomic binning, comparative biology and taxonomic classification.</title>
        <authorList>
            <person name="Goeker M."/>
        </authorList>
    </citation>
    <scope>NUCLEOTIDE SEQUENCE [LARGE SCALE GENOMIC DNA]</scope>
    <source>
        <strain evidence="8 9">DSM 27453</strain>
    </source>
</reference>
<dbReference type="PRINTS" id="PR00032">
    <property type="entry name" value="HTHARAC"/>
</dbReference>
<sequence>MFRPQGVEWKNVDNQERFVASTKTYMRYLYNNPNIDDAMYLYSCGFDTTKPGHVYGPTVRSGYMLHYIISGSGIFTSGGHSWPLHKGDLFFIEPGRQIKYEASRSTPWAFFWMGFRGSLVEKYLQRCMLSASNPVFNETEAGIVKNLFSEIIEVSILEQETDILLNAKLMEVLYQLCLYFPKTPARKGIERNKIAVQSLQYIRNHYDTAMKIEDVAAYFNIDRTWLHRQFRKEFAMSPKAYLTKLRMNKAAELLINTRFPIATIAISVGYQDPLLFSKIFRHTTGLSPSDFRQQKGNAGSERPPAFK</sequence>
<evidence type="ECO:0000256" key="2">
    <source>
        <dbReference type="ARBA" id="ARBA00023125"/>
    </source>
</evidence>
<dbReference type="InterPro" id="IPR009057">
    <property type="entry name" value="Homeodomain-like_sf"/>
</dbReference>
<evidence type="ECO:0000256" key="3">
    <source>
        <dbReference type="ARBA" id="ARBA00023159"/>
    </source>
</evidence>
<comment type="caution">
    <text evidence="8">The sequence shown here is derived from an EMBL/GenBank/DDBJ whole genome shotgun (WGS) entry which is preliminary data.</text>
</comment>
<keyword evidence="1" id="KW-0805">Transcription regulation</keyword>
<dbReference type="PROSITE" id="PS00041">
    <property type="entry name" value="HTH_ARAC_FAMILY_1"/>
    <property type="match status" value="1"/>
</dbReference>
<dbReference type="Pfam" id="PF02311">
    <property type="entry name" value="AraC_binding"/>
    <property type="match status" value="1"/>
</dbReference>
<evidence type="ECO:0000256" key="1">
    <source>
        <dbReference type="ARBA" id="ARBA00023015"/>
    </source>
</evidence>
<dbReference type="SUPFAM" id="SSF46689">
    <property type="entry name" value="Homeodomain-like"/>
    <property type="match status" value="2"/>
</dbReference>
<keyword evidence="2" id="KW-0238">DNA-binding</keyword>
<keyword evidence="4" id="KW-0804">Transcription</keyword>
<organism evidence="8 9">
    <name type="scientific">Pseudocitrobacter faecalis</name>
    <dbReference type="NCBI Taxonomy" id="1398493"/>
    <lineage>
        <taxon>Bacteria</taxon>
        <taxon>Pseudomonadati</taxon>
        <taxon>Pseudomonadota</taxon>
        <taxon>Gammaproteobacteria</taxon>
        <taxon>Enterobacterales</taxon>
        <taxon>Enterobacteriaceae</taxon>
        <taxon>Pseudocitrobacter</taxon>
    </lineage>
</organism>
<evidence type="ECO:0000256" key="4">
    <source>
        <dbReference type="ARBA" id="ARBA00023163"/>
    </source>
</evidence>
<feature type="domain" description="HTH araC/xylS-type" evidence="7">
    <location>
        <begin position="196"/>
        <end position="294"/>
    </location>
</feature>
<feature type="region of interest" description="Disordered" evidence="6">
    <location>
        <begin position="287"/>
        <end position="307"/>
    </location>
</feature>
<dbReference type="InterPro" id="IPR020449">
    <property type="entry name" value="Tscrpt_reg_AraC-type_HTH"/>
</dbReference>
<dbReference type="Proteomes" id="UP000253201">
    <property type="component" value="Unassembled WGS sequence"/>
</dbReference>
<evidence type="ECO:0000256" key="5">
    <source>
        <dbReference type="ARBA" id="ARBA00044978"/>
    </source>
</evidence>
<dbReference type="InterPro" id="IPR003313">
    <property type="entry name" value="AraC-bd"/>
</dbReference>
<dbReference type="PANTHER" id="PTHR43280:SF28">
    <property type="entry name" value="HTH-TYPE TRANSCRIPTIONAL ACTIVATOR RHAS"/>
    <property type="match status" value="1"/>
</dbReference>
<dbReference type="InterPro" id="IPR018062">
    <property type="entry name" value="HTH_AraC-typ_CS"/>
</dbReference>
<dbReference type="PANTHER" id="PTHR43280">
    <property type="entry name" value="ARAC-FAMILY TRANSCRIPTIONAL REGULATOR"/>
    <property type="match status" value="1"/>
</dbReference>
<dbReference type="InterPro" id="IPR018060">
    <property type="entry name" value="HTH_AraC"/>
</dbReference>
<protein>
    <recommendedName>
        <fullName evidence="5">Arabinose operon regulatory protein</fullName>
    </recommendedName>
</protein>
<dbReference type="EMBL" id="QNRL01000004">
    <property type="protein sequence ID" value="RBP11649.1"/>
    <property type="molecule type" value="Genomic_DNA"/>
</dbReference>
<keyword evidence="3" id="KW-0010">Activator</keyword>
<keyword evidence="9" id="KW-1185">Reference proteome</keyword>
<dbReference type="PROSITE" id="PS01124">
    <property type="entry name" value="HTH_ARAC_FAMILY_2"/>
    <property type="match status" value="1"/>
</dbReference>
<gene>
    <name evidence="8" type="ORF">DFQ50_104170</name>
</gene>
<evidence type="ECO:0000259" key="7">
    <source>
        <dbReference type="PROSITE" id="PS01124"/>
    </source>
</evidence>
<dbReference type="SMART" id="SM00342">
    <property type="entry name" value="HTH_ARAC"/>
    <property type="match status" value="1"/>
</dbReference>
<dbReference type="InterPro" id="IPR037923">
    <property type="entry name" value="HTH-like"/>
</dbReference>
<name>A0ABX9FYI4_9ENTR</name>